<dbReference type="EMBL" id="JYDI01000141">
    <property type="protein sequence ID" value="KRY50776.1"/>
    <property type="molecule type" value="Genomic_DNA"/>
</dbReference>
<keyword evidence="1" id="KW-0472">Membrane</keyword>
<reference evidence="2 3" key="1">
    <citation type="submission" date="2015-01" db="EMBL/GenBank/DDBJ databases">
        <title>Evolution of Trichinella species and genotypes.</title>
        <authorList>
            <person name="Korhonen P.K."/>
            <person name="Edoardo P."/>
            <person name="Giuseppe L.R."/>
            <person name="Gasser R.B."/>
        </authorList>
    </citation>
    <scope>NUCLEOTIDE SEQUENCE [LARGE SCALE GENOMIC DNA]</scope>
    <source>
        <strain evidence="2">ISS120</strain>
    </source>
</reference>
<dbReference type="AlphaFoldDB" id="A0A0V1CNQ2"/>
<keyword evidence="3" id="KW-1185">Reference proteome</keyword>
<proteinExistence type="predicted"/>
<organism evidence="2 3">
    <name type="scientific">Trichinella britovi</name>
    <name type="common">Parasitic roundworm</name>
    <dbReference type="NCBI Taxonomy" id="45882"/>
    <lineage>
        <taxon>Eukaryota</taxon>
        <taxon>Metazoa</taxon>
        <taxon>Ecdysozoa</taxon>
        <taxon>Nematoda</taxon>
        <taxon>Enoplea</taxon>
        <taxon>Dorylaimia</taxon>
        <taxon>Trichinellida</taxon>
        <taxon>Trichinellidae</taxon>
        <taxon>Trichinella</taxon>
    </lineage>
</organism>
<feature type="transmembrane region" description="Helical" evidence="1">
    <location>
        <begin position="20"/>
        <end position="37"/>
    </location>
</feature>
<protein>
    <submittedName>
        <fullName evidence="2">Uncharacterized protein</fullName>
    </submittedName>
</protein>
<sequence length="39" mass="4347">MSACRSTFILCKRSPSISQVFIILVLTTVMTFILAVLQD</sequence>
<keyword evidence="1" id="KW-1133">Transmembrane helix</keyword>
<evidence type="ECO:0000256" key="1">
    <source>
        <dbReference type="SAM" id="Phobius"/>
    </source>
</evidence>
<evidence type="ECO:0000313" key="3">
    <source>
        <dbReference type="Proteomes" id="UP000054653"/>
    </source>
</evidence>
<keyword evidence="1" id="KW-0812">Transmembrane</keyword>
<evidence type="ECO:0000313" key="2">
    <source>
        <dbReference type="EMBL" id="KRY50776.1"/>
    </source>
</evidence>
<comment type="caution">
    <text evidence="2">The sequence shown here is derived from an EMBL/GenBank/DDBJ whole genome shotgun (WGS) entry which is preliminary data.</text>
</comment>
<name>A0A0V1CNQ2_TRIBR</name>
<gene>
    <name evidence="2" type="ORF">T03_13877</name>
</gene>
<accession>A0A0V1CNQ2</accession>
<dbReference type="Proteomes" id="UP000054653">
    <property type="component" value="Unassembled WGS sequence"/>
</dbReference>